<proteinExistence type="predicted"/>
<sequence length="309" mass="34788">MSEFTDKASVTLVKYKGDYVSTETNFMHKMAEGTLEETTVVCSMPALEKPSPPITIALMMKASMMQNFVVFFKQPIRMLLFKMETIFHVSNNNAGKINLDSSPATITNSYFDHHMTNGQCGSRCTVAEVNPNSVKFYSKPLSTIHQTNAFKEDDFIVTSLRYSDNETTISNYMTQNMHKSGEALDEVYNTLCRKFPQHFVAMRICMVMTFLSMEALSFHRSAMQGIKLGSITTSIAVVLDTWRVTSLLKMDIKTKIKSTFNLVLDAKTSEETGRAEVPVNIPDGFHKAFKATTLAFITEQQGSEQYKTI</sequence>
<name>A0A0P7V4M9_SCLFO</name>
<accession>A0A0P7V4M9</accession>
<organism evidence="1 2">
    <name type="scientific">Scleropages formosus</name>
    <name type="common">Asian bonytongue</name>
    <name type="synonym">Osteoglossum formosum</name>
    <dbReference type="NCBI Taxonomy" id="113540"/>
    <lineage>
        <taxon>Eukaryota</taxon>
        <taxon>Metazoa</taxon>
        <taxon>Chordata</taxon>
        <taxon>Craniata</taxon>
        <taxon>Vertebrata</taxon>
        <taxon>Euteleostomi</taxon>
        <taxon>Actinopterygii</taxon>
        <taxon>Neopterygii</taxon>
        <taxon>Teleostei</taxon>
        <taxon>Osteoglossocephala</taxon>
        <taxon>Osteoglossomorpha</taxon>
        <taxon>Osteoglossiformes</taxon>
        <taxon>Osteoglossidae</taxon>
        <taxon>Scleropages</taxon>
    </lineage>
</organism>
<gene>
    <name evidence="1" type="ORF">Z043_103434</name>
</gene>
<evidence type="ECO:0000313" key="2">
    <source>
        <dbReference type="Proteomes" id="UP000034805"/>
    </source>
</evidence>
<protein>
    <submittedName>
        <fullName evidence="1">Uncharacterized protein</fullName>
    </submittedName>
</protein>
<evidence type="ECO:0000313" key="1">
    <source>
        <dbReference type="EMBL" id="KPP77165.1"/>
    </source>
</evidence>
<dbReference type="Proteomes" id="UP000034805">
    <property type="component" value="Unassembled WGS sequence"/>
</dbReference>
<reference evidence="1 2" key="1">
    <citation type="submission" date="2015-08" db="EMBL/GenBank/DDBJ databases">
        <title>The genome of the Asian arowana (Scleropages formosus).</title>
        <authorList>
            <person name="Tan M.H."/>
            <person name="Gan H.M."/>
            <person name="Croft L.J."/>
            <person name="Austin C.M."/>
        </authorList>
    </citation>
    <scope>NUCLEOTIDE SEQUENCE [LARGE SCALE GENOMIC DNA]</scope>
    <source>
        <strain evidence="1">Aro1</strain>
    </source>
</reference>
<dbReference type="AlphaFoldDB" id="A0A0P7V4M9"/>
<comment type="caution">
    <text evidence="1">The sequence shown here is derived from an EMBL/GenBank/DDBJ whole genome shotgun (WGS) entry which is preliminary data.</text>
</comment>
<dbReference type="EMBL" id="JARO02000876">
    <property type="protein sequence ID" value="KPP77165.1"/>
    <property type="molecule type" value="Genomic_DNA"/>
</dbReference>